<comment type="caution">
    <text evidence="1">The sequence shown here is derived from an EMBL/GenBank/DDBJ whole genome shotgun (WGS) entry which is preliminary data.</text>
</comment>
<accession>A0A9P6DQ59</accession>
<protein>
    <submittedName>
        <fullName evidence="1">Uncharacterized protein</fullName>
    </submittedName>
</protein>
<name>A0A9P6DQ59_9AGAM</name>
<dbReference type="EMBL" id="MU129092">
    <property type="protein sequence ID" value="KAF9507023.1"/>
    <property type="molecule type" value="Genomic_DNA"/>
</dbReference>
<dbReference type="AlphaFoldDB" id="A0A9P6DQ59"/>
<organism evidence="1 2">
    <name type="scientific">Hydnum rufescens UP504</name>
    <dbReference type="NCBI Taxonomy" id="1448309"/>
    <lineage>
        <taxon>Eukaryota</taxon>
        <taxon>Fungi</taxon>
        <taxon>Dikarya</taxon>
        <taxon>Basidiomycota</taxon>
        <taxon>Agaricomycotina</taxon>
        <taxon>Agaricomycetes</taxon>
        <taxon>Cantharellales</taxon>
        <taxon>Hydnaceae</taxon>
        <taxon>Hydnum</taxon>
    </lineage>
</organism>
<evidence type="ECO:0000313" key="2">
    <source>
        <dbReference type="Proteomes" id="UP000886523"/>
    </source>
</evidence>
<dbReference type="Proteomes" id="UP000886523">
    <property type="component" value="Unassembled WGS sequence"/>
</dbReference>
<evidence type="ECO:0000313" key="1">
    <source>
        <dbReference type="EMBL" id="KAF9507023.1"/>
    </source>
</evidence>
<gene>
    <name evidence="1" type="ORF">BS47DRAFT_355332</name>
</gene>
<reference evidence="1" key="1">
    <citation type="journal article" date="2020" name="Nat. Commun.">
        <title>Large-scale genome sequencing of mycorrhizal fungi provides insights into the early evolution of symbiotic traits.</title>
        <authorList>
            <person name="Miyauchi S."/>
            <person name="Kiss E."/>
            <person name="Kuo A."/>
            <person name="Drula E."/>
            <person name="Kohler A."/>
            <person name="Sanchez-Garcia M."/>
            <person name="Morin E."/>
            <person name="Andreopoulos B."/>
            <person name="Barry K.W."/>
            <person name="Bonito G."/>
            <person name="Buee M."/>
            <person name="Carver A."/>
            <person name="Chen C."/>
            <person name="Cichocki N."/>
            <person name="Clum A."/>
            <person name="Culley D."/>
            <person name="Crous P.W."/>
            <person name="Fauchery L."/>
            <person name="Girlanda M."/>
            <person name="Hayes R.D."/>
            <person name="Keri Z."/>
            <person name="LaButti K."/>
            <person name="Lipzen A."/>
            <person name="Lombard V."/>
            <person name="Magnuson J."/>
            <person name="Maillard F."/>
            <person name="Murat C."/>
            <person name="Nolan M."/>
            <person name="Ohm R.A."/>
            <person name="Pangilinan J."/>
            <person name="Pereira M.F."/>
            <person name="Perotto S."/>
            <person name="Peter M."/>
            <person name="Pfister S."/>
            <person name="Riley R."/>
            <person name="Sitrit Y."/>
            <person name="Stielow J.B."/>
            <person name="Szollosi G."/>
            <person name="Zifcakova L."/>
            <person name="Stursova M."/>
            <person name="Spatafora J.W."/>
            <person name="Tedersoo L."/>
            <person name="Vaario L.M."/>
            <person name="Yamada A."/>
            <person name="Yan M."/>
            <person name="Wang P."/>
            <person name="Xu J."/>
            <person name="Bruns T."/>
            <person name="Baldrian P."/>
            <person name="Vilgalys R."/>
            <person name="Dunand C."/>
            <person name="Henrissat B."/>
            <person name="Grigoriev I.V."/>
            <person name="Hibbett D."/>
            <person name="Nagy L.G."/>
            <person name="Martin F.M."/>
        </authorList>
    </citation>
    <scope>NUCLEOTIDE SEQUENCE</scope>
    <source>
        <strain evidence="1">UP504</strain>
    </source>
</reference>
<proteinExistence type="predicted"/>
<sequence>MLQTSSVKISLLGCPIAWGLYMFLKAVRLRLEPLAKEENLWRLAGMPHLILACHALIQPSLRSSNRIGRRKKWRPQKLVALEAERGPASGGGAEANMLPHRQAGLQTPAIFVKVTSDGTTTTQVRPFPDEKCFEVRTCHADCLLAFFFLQQWIHIGLGSCRRQVTPAEISGLGLYCYRPMDRTRTPIGPYRTSVALARQT</sequence>
<keyword evidence="2" id="KW-1185">Reference proteome</keyword>